<protein>
    <submittedName>
        <fullName evidence="3">Uncharacterized protein</fullName>
    </submittedName>
</protein>
<accession>A0A8J5T7W9</accession>
<comment type="caution">
    <text evidence="3">The sequence shown here is derived from an EMBL/GenBank/DDBJ whole genome shotgun (WGS) entry which is preliminary data.</text>
</comment>
<organism evidence="3 4">
    <name type="scientific">Zizania palustris</name>
    <name type="common">Northern wild rice</name>
    <dbReference type="NCBI Taxonomy" id="103762"/>
    <lineage>
        <taxon>Eukaryota</taxon>
        <taxon>Viridiplantae</taxon>
        <taxon>Streptophyta</taxon>
        <taxon>Embryophyta</taxon>
        <taxon>Tracheophyta</taxon>
        <taxon>Spermatophyta</taxon>
        <taxon>Magnoliopsida</taxon>
        <taxon>Liliopsida</taxon>
        <taxon>Poales</taxon>
        <taxon>Poaceae</taxon>
        <taxon>BOP clade</taxon>
        <taxon>Oryzoideae</taxon>
        <taxon>Oryzeae</taxon>
        <taxon>Zizaniinae</taxon>
        <taxon>Zizania</taxon>
    </lineage>
</organism>
<dbReference type="EMBL" id="JAAALK010000283">
    <property type="protein sequence ID" value="KAG8071754.1"/>
    <property type="molecule type" value="Genomic_DNA"/>
</dbReference>
<feature type="chain" id="PRO_5035290486" evidence="2">
    <location>
        <begin position="20"/>
        <end position="176"/>
    </location>
</feature>
<sequence length="176" mass="18794">MSKIKNYLIILRCIALGHLYCSILRSPQQYAASSSSPAARVGGSSGRHAALLFVYAPGDGRGGVRHAPVQPRRPRPPRPAADGAGSGVAAMWRMLRWIGLPHRPLRAYVLSAGGLNYGPLGYSQNFDGGGLGECEPNFSARFARHAGATRQPAPAAPSSLWHFLCVPRMHTAHSTT</sequence>
<dbReference type="OrthoDB" id="689706at2759"/>
<dbReference type="Proteomes" id="UP000729402">
    <property type="component" value="Unassembled WGS sequence"/>
</dbReference>
<reference evidence="3" key="1">
    <citation type="journal article" date="2021" name="bioRxiv">
        <title>Whole Genome Assembly and Annotation of Northern Wild Rice, Zizania palustris L., Supports a Whole Genome Duplication in the Zizania Genus.</title>
        <authorList>
            <person name="Haas M."/>
            <person name="Kono T."/>
            <person name="Macchietto M."/>
            <person name="Millas R."/>
            <person name="McGilp L."/>
            <person name="Shao M."/>
            <person name="Duquette J."/>
            <person name="Hirsch C.N."/>
            <person name="Kimball J."/>
        </authorList>
    </citation>
    <scope>NUCLEOTIDE SEQUENCE</scope>
    <source>
        <tissue evidence="3">Fresh leaf tissue</tissue>
    </source>
</reference>
<evidence type="ECO:0000256" key="1">
    <source>
        <dbReference type="SAM" id="MobiDB-lite"/>
    </source>
</evidence>
<proteinExistence type="predicted"/>
<dbReference type="AlphaFoldDB" id="A0A8J5T7W9"/>
<evidence type="ECO:0000313" key="3">
    <source>
        <dbReference type="EMBL" id="KAG8071754.1"/>
    </source>
</evidence>
<gene>
    <name evidence="3" type="ORF">GUJ93_ZPchr0006g44956</name>
</gene>
<feature type="region of interest" description="Disordered" evidence="1">
    <location>
        <begin position="62"/>
        <end position="84"/>
    </location>
</feature>
<reference evidence="3" key="2">
    <citation type="submission" date="2021-02" db="EMBL/GenBank/DDBJ databases">
        <authorList>
            <person name="Kimball J.A."/>
            <person name="Haas M.W."/>
            <person name="Macchietto M."/>
            <person name="Kono T."/>
            <person name="Duquette J."/>
            <person name="Shao M."/>
        </authorList>
    </citation>
    <scope>NUCLEOTIDE SEQUENCE</scope>
    <source>
        <tissue evidence="3">Fresh leaf tissue</tissue>
    </source>
</reference>
<evidence type="ECO:0000313" key="4">
    <source>
        <dbReference type="Proteomes" id="UP000729402"/>
    </source>
</evidence>
<keyword evidence="4" id="KW-1185">Reference proteome</keyword>
<keyword evidence="2" id="KW-0732">Signal</keyword>
<evidence type="ECO:0000256" key="2">
    <source>
        <dbReference type="SAM" id="SignalP"/>
    </source>
</evidence>
<name>A0A8J5T7W9_ZIZPA</name>
<feature type="signal peptide" evidence="2">
    <location>
        <begin position="1"/>
        <end position="19"/>
    </location>
</feature>